<reference evidence="3 4" key="1">
    <citation type="submission" date="2021-12" db="EMBL/GenBank/DDBJ databases">
        <title>Discovery of the Pendulisporaceae a myxobacterial family with distinct sporulation behavior and unique specialized metabolism.</title>
        <authorList>
            <person name="Garcia R."/>
            <person name="Popoff A."/>
            <person name="Bader C.D."/>
            <person name="Loehr J."/>
            <person name="Walesch S."/>
            <person name="Walt C."/>
            <person name="Boldt J."/>
            <person name="Bunk B."/>
            <person name="Haeckl F.J.F.P.J."/>
            <person name="Gunesch A.P."/>
            <person name="Birkelbach J."/>
            <person name="Nuebel U."/>
            <person name="Pietschmann T."/>
            <person name="Bach T."/>
            <person name="Mueller R."/>
        </authorList>
    </citation>
    <scope>NUCLEOTIDE SEQUENCE [LARGE SCALE GENOMIC DNA]</scope>
    <source>
        <strain evidence="3 4">MSr11954</strain>
    </source>
</reference>
<protein>
    <recommendedName>
        <fullName evidence="5">Dickkopf N-terminal cysteine-rich domain-containing protein</fullName>
    </recommendedName>
</protein>
<keyword evidence="2" id="KW-0472">Membrane</keyword>
<evidence type="ECO:0008006" key="5">
    <source>
        <dbReference type="Google" id="ProtNLM"/>
    </source>
</evidence>
<gene>
    <name evidence="3" type="ORF">LZC94_33695</name>
</gene>
<accession>A0ABZ2LUX6</accession>
<proteinExistence type="predicted"/>
<evidence type="ECO:0000256" key="1">
    <source>
        <dbReference type="SAM" id="MobiDB-lite"/>
    </source>
</evidence>
<keyword evidence="2" id="KW-0812">Transmembrane</keyword>
<keyword evidence="2" id="KW-1133">Transmembrane helix</keyword>
<dbReference type="RefSeq" id="WP_394822412.1">
    <property type="nucleotide sequence ID" value="NZ_CP089984.1"/>
</dbReference>
<feature type="transmembrane region" description="Helical" evidence="2">
    <location>
        <begin position="12"/>
        <end position="29"/>
    </location>
</feature>
<name>A0ABZ2LUX6_9BACT</name>
<dbReference type="PROSITE" id="PS51257">
    <property type="entry name" value="PROKAR_LIPOPROTEIN"/>
    <property type="match status" value="1"/>
</dbReference>
<organism evidence="3 4">
    <name type="scientific">Pendulispora albinea</name>
    <dbReference type="NCBI Taxonomy" id="2741071"/>
    <lineage>
        <taxon>Bacteria</taxon>
        <taxon>Pseudomonadati</taxon>
        <taxon>Myxococcota</taxon>
        <taxon>Myxococcia</taxon>
        <taxon>Myxococcales</taxon>
        <taxon>Sorangiineae</taxon>
        <taxon>Pendulisporaceae</taxon>
        <taxon>Pendulispora</taxon>
    </lineage>
</organism>
<keyword evidence="4" id="KW-1185">Reference proteome</keyword>
<evidence type="ECO:0000313" key="3">
    <source>
        <dbReference type="EMBL" id="WXB12792.1"/>
    </source>
</evidence>
<sequence>MDRRGWHALGRLSGVSSFVALIGSVLWAGCSDEDRYYCDSTGCYQCSGYGCTPAPTKDGGSGPSPLDGGSSRVDAGKSDSGTKPGPQCRYSSECPADKSCVNGQCVPTCSETKPCSPGNKCVTGVCQPDPGQPQCRVDSECSNAAPKCVNGQCVPACTEDKDCPEGKYCNPDGACVPDTRPKPNCSPTDTSACNANQTCLDGYCKYRCDSDAYCKRIDARIGWCASDGVCRTQNEAHPQCTRGDQCKAPQLCIDNVCR</sequence>
<feature type="region of interest" description="Disordered" evidence="1">
    <location>
        <begin position="57"/>
        <end position="90"/>
    </location>
</feature>
<dbReference type="EMBL" id="CP089984">
    <property type="protein sequence ID" value="WXB12792.1"/>
    <property type="molecule type" value="Genomic_DNA"/>
</dbReference>
<evidence type="ECO:0000313" key="4">
    <source>
        <dbReference type="Proteomes" id="UP001370348"/>
    </source>
</evidence>
<dbReference type="Proteomes" id="UP001370348">
    <property type="component" value="Chromosome"/>
</dbReference>
<evidence type="ECO:0000256" key="2">
    <source>
        <dbReference type="SAM" id="Phobius"/>
    </source>
</evidence>